<name>A0A1H3UKJ8_9ACTN</name>
<dbReference type="InterPro" id="IPR005490">
    <property type="entry name" value="LD_TPept_cat_dom"/>
</dbReference>
<feature type="signal peptide" evidence="2">
    <location>
        <begin position="1"/>
        <end position="27"/>
    </location>
</feature>
<reference evidence="5" key="1">
    <citation type="submission" date="2016-10" db="EMBL/GenBank/DDBJ databases">
        <authorList>
            <person name="Varghese N."/>
            <person name="Submissions S."/>
        </authorList>
    </citation>
    <scope>NUCLEOTIDE SEQUENCE [LARGE SCALE GENOMIC DNA]</scope>
    <source>
        <strain evidence="5">DSM 44718</strain>
    </source>
</reference>
<dbReference type="GO" id="GO:0016740">
    <property type="term" value="F:transferase activity"/>
    <property type="evidence" value="ECO:0007669"/>
    <property type="project" value="InterPro"/>
</dbReference>
<feature type="region of interest" description="Disordered" evidence="1">
    <location>
        <begin position="48"/>
        <end position="68"/>
    </location>
</feature>
<dbReference type="PANTHER" id="PTHR38589:SF1">
    <property type="entry name" value="BLR0621 PROTEIN"/>
    <property type="match status" value="1"/>
</dbReference>
<dbReference type="Pfam" id="PF03734">
    <property type="entry name" value="YkuD"/>
    <property type="match status" value="1"/>
</dbReference>
<evidence type="ECO:0000313" key="4">
    <source>
        <dbReference type="EMBL" id="SDZ62365.1"/>
    </source>
</evidence>
<evidence type="ECO:0000256" key="1">
    <source>
        <dbReference type="SAM" id="MobiDB-lite"/>
    </source>
</evidence>
<dbReference type="PROSITE" id="PS51257">
    <property type="entry name" value="PROKAR_LIPOPROTEIN"/>
    <property type="match status" value="1"/>
</dbReference>
<proteinExistence type="predicted"/>
<feature type="domain" description="L,D-TPase catalytic" evidence="3">
    <location>
        <begin position="107"/>
        <end position="259"/>
    </location>
</feature>
<organism evidence="4 5">
    <name type="scientific">Asanoa ishikariensis</name>
    <dbReference type="NCBI Taxonomy" id="137265"/>
    <lineage>
        <taxon>Bacteria</taxon>
        <taxon>Bacillati</taxon>
        <taxon>Actinomycetota</taxon>
        <taxon>Actinomycetes</taxon>
        <taxon>Micromonosporales</taxon>
        <taxon>Micromonosporaceae</taxon>
        <taxon>Asanoa</taxon>
    </lineage>
</organism>
<gene>
    <name evidence="4" type="ORF">SAMN05421684_7444</name>
</gene>
<keyword evidence="5" id="KW-1185">Reference proteome</keyword>
<sequence length="275" mass="29587">MRTTIRRSAFGAIAVALIAALGLTSCADPGRTAVPDAPVAATAPASVGLGRSRVPSPLPSVRATKKPPQTMSNLASRLRTLPASTRQVVVVYNSGYGTSYASMETFEKTNGVWRAKFGKMSARIGSKGFSENHEEGVATTPTGVYSFGSTMYGVRADPGVKYKYHKLVTDDWWNENPDSAAYNSFEHGNDPGGFSEALWEEVPQYNYFAVINYNIPVKVATPARGSGIFLHVMGSGATAGCVSLTQTNLLRVLEWLDPDANPRIVMAPSQNLDRY</sequence>
<dbReference type="Proteomes" id="UP000199632">
    <property type="component" value="Unassembled WGS sequence"/>
</dbReference>
<protein>
    <submittedName>
        <fullName evidence="4">L,D-peptidoglycan transpeptidase YkuD, ErfK/YbiS/YcfS/YnhG family</fullName>
    </submittedName>
</protein>
<dbReference type="AlphaFoldDB" id="A0A1H3UKJ8"/>
<evidence type="ECO:0000313" key="5">
    <source>
        <dbReference type="Proteomes" id="UP000199632"/>
    </source>
</evidence>
<accession>A0A1H3UKJ8</accession>
<dbReference type="PANTHER" id="PTHR38589">
    <property type="entry name" value="BLR0621 PROTEIN"/>
    <property type="match status" value="1"/>
</dbReference>
<dbReference type="EMBL" id="FNQB01000004">
    <property type="protein sequence ID" value="SDZ62365.1"/>
    <property type="molecule type" value="Genomic_DNA"/>
</dbReference>
<keyword evidence="2" id="KW-0732">Signal</keyword>
<evidence type="ECO:0000256" key="2">
    <source>
        <dbReference type="SAM" id="SignalP"/>
    </source>
</evidence>
<evidence type="ECO:0000259" key="3">
    <source>
        <dbReference type="Pfam" id="PF03734"/>
    </source>
</evidence>
<feature type="chain" id="PRO_5011656315" evidence="2">
    <location>
        <begin position="28"/>
        <end position="275"/>
    </location>
</feature>